<evidence type="ECO:0000313" key="2">
    <source>
        <dbReference type="EMBL" id="OAB29812.1"/>
    </source>
</evidence>
<dbReference type="Proteomes" id="UP000077164">
    <property type="component" value="Unassembled WGS sequence"/>
</dbReference>
<keyword evidence="1" id="KW-0732">Signal</keyword>
<proteinExistence type="predicted"/>
<name>A0A167YUR8_9FLAO</name>
<dbReference type="RefSeq" id="WP_066077174.1">
    <property type="nucleotide sequence ID" value="NZ_FRDK01000007.1"/>
</dbReference>
<protein>
    <recommendedName>
        <fullName evidence="4">Lipoprotein</fullName>
    </recommendedName>
</protein>
<feature type="chain" id="PRO_5007894813" description="Lipoprotein" evidence="1">
    <location>
        <begin position="20"/>
        <end position="148"/>
    </location>
</feature>
<dbReference type="PROSITE" id="PS51257">
    <property type="entry name" value="PROKAR_LIPOPROTEIN"/>
    <property type="match status" value="1"/>
</dbReference>
<dbReference type="EMBL" id="LVJE01000006">
    <property type="protein sequence ID" value="OAB29812.1"/>
    <property type="molecule type" value="Genomic_DNA"/>
</dbReference>
<sequence>MKFTYKLKTLIFCPFLFLACNNPKFEPEPGPQFEPIFKVNNQLVNLEIQKLIKTKSLFIEGYKTRVDDTLDIFLTVQLINVEILPKNNDSLVAIQKKVASKIKNLLENPLQFKAYDVVIIQKDTVKNLLGTMTSEEGLSHNRFNVSDL</sequence>
<dbReference type="OrthoDB" id="1351415at2"/>
<organism evidence="2 3">
    <name type="scientific">Flavobacterium fryxellicola</name>
    <dbReference type="NCBI Taxonomy" id="249352"/>
    <lineage>
        <taxon>Bacteria</taxon>
        <taxon>Pseudomonadati</taxon>
        <taxon>Bacteroidota</taxon>
        <taxon>Flavobacteriia</taxon>
        <taxon>Flavobacteriales</taxon>
        <taxon>Flavobacteriaceae</taxon>
        <taxon>Flavobacterium</taxon>
    </lineage>
</organism>
<evidence type="ECO:0000256" key="1">
    <source>
        <dbReference type="SAM" id="SignalP"/>
    </source>
</evidence>
<dbReference type="AlphaFoldDB" id="A0A167YUR8"/>
<gene>
    <name evidence="2" type="ORF">FBFR_03580</name>
</gene>
<reference evidence="2 3" key="1">
    <citation type="submission" date="2016-03" db="EMBL/GenBank/DDBJ databases">
        <title>Draft genome sequence of Flavobacterium fryxellicola DSM 16209.</title>
        <authorList>
            <person name="Shin S.-K."/>
            <person name="Yi H."/>
        </authorList>
    </citation>
    <scope>NUCLEOTIDE SEQUENCE [LARGE SCALE GENOMIC DNA]</scope>
    <source>
        <strain evidence="2 3">DSM 16209</strain>
    </source>
</reference>
<evidence type="ECO:0000313" key="3">
    <source>
        <dbReference type="Proteomes" id="UP000077164"/>
    </source>
</evidence>
<comment type="caution">
    <text evidence="2">The sequence shown here is derived from an EMBL/GenBank/DDBJ whole genome shotgun (WGS) entry which is preliminary data.</text>
</comment>
<feature type="signal peptide" evidence="1">
    <location>
        <begin position="1"/>
        <end position="19"/>
    </location>
</feature>
<accession>A0A167YUR8</accession>
<evidence type="ECO:0008006" key="4">
    <source>
        <dbReference type="Google" id="ProtNLM"/>
    </source>
</evidence>
<keyword evidence="3" id="KW-1185">Reference proteome</keyword>